<protein>
    <submittedName>
        <fullName evidence="1">Uncharacterized protein</fullName>
    </submittedName>
</protein>
<gene>
    <name evidence="1" type="ORF">SAMN04490239_0716</name>
    <name evidence="2" type="ORF">SAMN04490239_1148</name>
</gene>
<sequence length="115" mass="13208">MGIGGEARALARFQYRLMRLPFDLIDTTVMRLIFDDGALSRLVYQRALIECDRAVAFLLDDDSAAAHAEMLHRRSATVRYAAARQRRRNLATDAVLDGHRARFRDRQHRPTVDPQ</sequence>
<proteinExistence type="predicted"/>
<dbReference type="EMBL" id="FNSV01000005">
    <property type="protein sequence ID" value="SEB67086.1"/>
    <property type="molecule type" value="Genomic_DNA"/>
</dbReference>
<dbReference type="Proteomes" id="UP000183561">
    <property type="component" value="Unassembled WGS sequence"/>
</dbReference>
<dbReference type="EMBL" id="FNSV01000004">
    <property type="protein sequence ID" value="SEB33380.1"/>
    <property type="molecule type" value="Genomic_DNA"/>
</dbReference>
<accession>A0A1H4IHC3</accession>
<keyword evidence="3" id="KW-1185">Reference proteome</keyword>
<dbReference type="RefSeq" id="WP_072951720.1">
    <property type="nucleotide sequence ID" value="NZ_FNSV01000004.1"/>
</dbReference>
<evidence type="ECO:0000313" key="3">
    <source>
        <dbReference type="Proteomes" id="UP000183561"/>
    </source>
</evidence>
<organism evidence="1 3">
    <name type="scientific">Rhodococcus koreensis</name>
    <dbReference type="NCBI Taxonomy" id="99653"/>
    <lineage>
        <taxon>Bacteria</taxon>
        <taxon>Bacillati</taxon>
        <taxon>Actinomycetota</taxon>
        <taxon>Actinomycetes</taxon>
        <taxon>Mycobacteriales</taxon>
        <taxon>Nocardiaceae</taxon>
        <taxon>Rhodococcus</taxon>
    </lineage>
</organism>
<reference evidence="3" key="1">
    <citation type="submission" date="2016-10" db="EMBL/GenBank/DDBJ databases">
        <authorList>
            <person name="Varghese N."/>
            <person name="Submissions S."/>
        </authorList>
    </citation>
    <scope>NUCLEOTIDE SEQUENCE [LARGE SCALE GENOMIC DNA]</scope>
    <source>
        <strain evidence="3">DSM 44498</strain>
    </source>
</reference>
<evidence type="ECO:0000313" key="2">
    <source>
        <dbReference type="EMBL" id="SEB67086.1"/>
    </source>
</evidence>
<evidence type="ECO:0000313" key="1">
    <source>
        <dbReference type="EMBL" id="SEB33380.1"/>
    </source>
</evidence>
<dbReference type="AlphaFoldDB" id="A0A1H4IHC3"/>
<dbReference type="OrthoDB" id="4482102at2"/>
<name>A0A1H4IHC3_9NOCA</name>
<reference evidence="1" key="2">
    <citation type="submission" date="2016-10" db="EMBL/GenBank/DDBJ databases">
        <authorList>
            <person name="de Groot N.N."/>
        </authorList>
    </citation>
    <scope>NUCLEOTIDE SEQUENCE [LARGE SCALE GENOMIC DNA]</scope>
    <source>
        <strain evidence="1">DSM 44498</strain>
    </source>
</reference>